<reference evidence="2" key="1">
    <citation type="submission" date="2020-10" db="EMBL/GenBank/DDBJ databases">
        <authorList>
            <person name="Kikuchi T."/>
        </authorList>
    </citation>
    <scope>NUCLEOTIDE SEQUENCE</scope>
    <source>
        <strain evidence="2">NKZ352</strain>
    </source>
</reference>
<sequence length="474" mass="55670">MVKSPIFFKFRTVVTKSERRFRDEMNQFQVESRQLCEEVGLASNIVRILLEEAQRRVNKPEVLFDRRMNIMLADLQKQQSKSSSADQIEALRRDFETKTAELEALKNREKENWSLFLELRKNNHDLHEKVVSQFMREKELIENLVRELEENREGSSKPETRKIVWSAIEALKELYENRRNLRDEHLNRRDSLAGQRFEWKKQFNELAFSEEEVDAEFASVMTIFSKRVAMLRDPFLLKMCSSLESYLGKANVRRFQSNSSQRIPHGPDGRVKIFAEQTRIETSPFPNLMIFTTFLGLRATGRMISKSRRVLIRVDRLRNFGENLKIFENVDQFATAPIKIHHQDPSPEAISTEILYFAEISASRSIRSKKPDHEDDYENEEFEELLGRFRNVNQDHLNLKTRLGDMMKLRKTVILDEIEAHVANLMAIKRELDFSLGSFQVDDSIWLSLNSVARALEEIANKGETMQKIEKEFS</sequence>
<keyword evidence="1" id="KW-0175">Coiled coil</keyword>
<comment type="caution">
    <text evidence="2">The sequence shown here is derived from an EMBL/GenBank/DDBJ whole genome shotgun (WGS) entry which is preliminary data.</text>
</comment>
<evidence type="ECO:0000313" key="2">
    <source>
        <dbReference type="EMBL" id="CAD6199108.1"/>
    </source>
</evidence>
<gene>
    <name evidence="2" type="ORF">CAUJ_LOCUS15012</name>
</gene>
<name>A0A8S1HR07_9PELO</name>
<keyword evidence="3" id="KW-1185">Reference proteome</keyword>
<dbReference type="AlphaFoldDB" id="A0A8S1HR07"/>
<dbReference type="Proteomes" id="UP000835052">
    <property type="component" value="Unassembled WGS sequence"/>
</dbReference>
<feature type="coiled-coil region" evidence="1">
    <location>
        <begin position="88"/>
        <end position="188"/>
    </location>
</feature>
<evidence type="ECO:0000313" key="3">
    <source>
        <dbReference type="Proteomes" id="UP000835052"/>
    </source>
</evidence>
<evidence type="ECO:0000256" key="1">
    <source>
        <dbReference type="SAM" id="Coils"/>
    </source>
</evidence>
<organism evidence="2 3">
    <name type="scientific">Caenorhabditis auriculariae</name>
    <dbReference type="NCBI Taxonomy" id="2777116"/>
    <lineage>
        <taxon>Eukaryota</taxon>
        <taxon>Metazoa</taxon>
        <taxon>Ecdysozoa</taxon>
        <taxon>Nematoda</taxon>
        <taxon>Chromadorea</taxon>
        <taxon>Rhabditida</taxon>
        <taxon>Rhabditina</taxon>
        <taxon>Rhabditomorpha</taxon>
        <taxon>Rhabditoidea</taxon>
        <taxon>Rhabditidae</taxon>
        <taxon>Peloderinae</taxon>
        <taxon>Caenorhabditis</taxon>
    </lineage>
</organism>
<protein>
    <submittedName>
        <fullName evidence="2">Uncharacterized protein</fullName>
    </submittedName>
</protein>
<proteinExistence type="predicted"/>
<accession>A0A8S1HR07</accession>
<dbReference type="EMBL" id="CAJGYM010000155">
    <property type="protein sequence ID" value="CAD6199108.1"/>
    <property type="molecule type" value="Genomic_DNA"/>
</dbReference>